<dbReference type="AlphaFoldDB" id="A0A1G5SJP9"/>
<dbReference type="STRING" id="51642.NSMM_610013"/>
<accession>A0A1G5SJP9</accession>
<gene>
    <name evidence="1" type="ORF">NSMM_610013</name>
</gene>
<protein>
    <submittedName>
        <fullName evidence="1">Transposase</fullName>
    </submittedName>
</protein>
<evidence type="ECO:0000313" key="2">
    <source>
        <dbReference type="Proteomes" id="UP000198729"/>
    </source>
</evidence>
<reference evidence="1 2" key="1">
    <citation type="submission" date="2016-10" db="EMBL/GenBank/DDBJ databases">
        <authorList>
            <person name="de Groot N.N."/>
        </authorList>
    </citation>
    <scope>NUCLEOTIDE SEQUENCE [LARGE SCALE GENOMIC DNA]</scope>
    <source>
        <strain evidence="1">1</strain>
    </source>
</reference>
<keyword evidence="2" id="KW-1185">Reference proteome</keyword>
<dbReference type="OrthoDB" id="8547152at2"/>
<proteinExistence type="predicted"/>
<evidence type="ECO:0000313" key="1">
    <source>
        <dbReference type="EMBL" id="SCZ86599.1"/>
    </source>
</evidence>
<sequence>MLINLKAALRILKSELGLRPVYHHKNCAPTARLLITVIAYQFVELIQRLLQSHGIRSRWSSLWGILSVQRYHIPLCQRQEDPVCPQNHPSRTSLATIYRVLNIDLLPGGVQKLRCDLRILLNGEIVVSYVVF</sequence>
<organism evidence="1 2">
    <name type="scientific">Nitrosomonas mobilis</name>
    <dbReference type="NCBI Taxonomy" id="51642"/>
    <lineage>
        <taxon>Bacteria</taxon>
        <taxon>Pseudomonadati</taxon>
        <taxon>Pseudomonadota</taxon>
        <taxon>Betaproteobacteria</taxon>
        <taxon>Nitrosomonadales</taxon>
        <taxon>Nitrosomonadaceae</taxon>
        <taxon>Nitrosomonas</taxon>
    </lineage>
</organism>
<name>A0A1G5SJP9_9PROT</name>
<dbReference type="RefSeq" id="WP_090287734.1">
    <property type="nucleotide sequence ID" value="NZ_FMWO01000071.1"/>
</dbReference>
<dbReference type="Proteomes" id="UP000198729">
    <property type="component" value="Unassembled WGS sequence"/>
</dbReference>
<dbReference type="EMBL" id="FMWO01000071">
    <property type="protein sequence ID" value="SCZ86599.1"/>
    <property type="molecule type" value="Genomic_DNA"/>
</dbReference>